<evidence type="ECO:0000313" key="3">
    <source>
        <dbReference type="Proteomes" id="UP000186917"/>
    </source>
</evidence>
<name>A0A173MB82_9BACT</name>
<dbReference type="Proteomes" id="UP000186917">
    <property type="component" value="Unassembled WGS sequence"/>
</dbReference>
<keyword evidence="1" id="KW-0812">Transmembrane</keyword>
<evidence type="ECO:0000256" key="1">
    <source>
        <dbReference type="SAM" id="Phobius"/>
    </source>
</evidence>
<gene>
    <name evidence="2" type="ORF">SAMN05421788_11115</name>
</gene>
<protein>
    <submittedName>
        <fullName evidence="2">Uncharacterized protein</fullName>
    </submittedName>
</protein>
<feature type="transmembrane region" description="Helical" evidence="1">
    <location>
        <begin position="73"/>
        <end position="93"/>
    </location>
</feature>
<keyword evidence="1" id="KW-0472">Membrane</keyword>
<feature type="transmembrane region" description="Helical" evidence="1">
    <location>
        <begin position="33"/>
        <end position="53"/>
    </location>
</feature>
<dbReference type="RefSeq" id="WP_076381880.1">
    <property type="nucleotide sequence ID" value="NZ_AP017422.1"/>
</dbReference>
<dbReference type="STRING" id="477680.SAMN05421788_11115"/>
<dbReference type="EMBL" id="FTOR01000011">
    <property type="protein sequence ID" value="SIT32072.1"/>
    <property type="molecule type" value="Genomic_DNA"/>
</dbReference>
<accession>A0A173MB82</accession>
<proteinExistence type="predicted"/>
<keyword evidence="1" id="KW-1133">Transmembrane helix</keyword>
<reference evidence="3" key="1">
    <citation type="submission" date="2017-01" db="EMBL/GenBank/DDBJ databases">
        <authorList>
            <person name="Varghese N."/>
            <person name="Submissions S."/>
        </authorList>
    </citation>
    <scope>NUCLEOTIDE SEQUENCE [LARGE SCALE GENOMIC DNA]</scope>
    <source>
        <strain evidence="3">DSM 21054</strain>
    </source>
</reference>
<organism evidence="2 3">
    <name type="scientific">Filimonas lacunae</name>
    <dbReference type="NCBI Taxonomy" id="477680"/>
    <lineage>
        <taxon>Bacteria</taxon>
        <taxon>Pseudomonadati</taxon>
        <taxon>Bacteroidota</taxon>
        <taxon>Chitinophagia</taxon>
        <taxon>Chitinophagales</taxon>
        <taxon>Chitinophagaceae</taxon>
        <taxon>Filimonas</taxon>
    </lineage>
</organism>
<dbReference type="KEGG" id="fln:FLA_0785"/>
<dbReference type="AlphaFoldDB" id="A0A173MB82"/>
<evidence type="ECO:0000313" key="2">
    <source>
        <dbReference type="EMBL" id="SIT32072.1"/>
    </source>
</evidence>
<sequence>MYKWTFYRFIGIALLVIAPLTSSLKVPVSSRLSLSFTCIALAIALFKKANMLYQIKYGEKQKNHNYNNQRTSINLVIIGFSTMAITLIIINLLR</sequence>
<keyword evidence="3" id="KW-1185">Reference proteome</keyword>